<name>A0A9Q0NW71_SALVM</name>
<accession>A0A9Q0NW71</accession>
<evidence type="ECO:0000313" key="2">
    <source>
        <dbReference type="Proteomes" id="UP001151529"/>
    </source>
</evidence>
<gene>
    <name evidence="1" type="ORF">OIU85_010238</name>
</gene>
<dbReference type="EMBL" id="JAPFFL010000015">
    <property type="protein sequence ID" value="KAJ6677034.1"/>
    <property type="molecule type" value="Genomic_DNA"/>
</dbReference>
<protein>
    <submittedName>
        <fullName evidence="1">Uncharacterized protein</fullName>
    </submittedName>
</protein>
<proteinExistence type="predicted"/>
<organism evidence="1 2">
    <name type="scientific">Salix viminalis</name>
    <name type="common">Common osier</name>
    <name type="synonym">Basket willow</name>
    <dbReference type="NCBI Taxonomy" id="40686"/>
    <lineage>
        <taxon>Eukaryota</taxon>
        <taxon>Viridiplantae</taxon>
        <taxon>Streptophyta</taxon>
        <taxon>Embryophyta</taxon>
        <taxon>Tracheophyta</taxon>
        <taxon>Spermatophyta</taxon>
        <taxon>Magnoliopsida</taxon>
        <taxon>eudicotyledons</taxon>
        <taxon>Gunneridae</taxon>
        <taxon>Pentapetalae</taxon>
        <taxon>rosids</taxon>
        <taxon>fabids</taxon>
        <taxon>Malpighiales</taxon>
        <taxon>Salicaceae</taxon>
        <taxon>Saliceae</taxon>
        <taxon>Salix</taxon>
    </lineage>
</organism>
<keyword evidence="2" id="KW-1185">Reference proteome</keyword>
<dbReference type="Proteomes" id="UP001151529">
    <property type="component" value="Chromosome 15Z"/>
</dbReference>
<dbReference type="AlphaFoldDB" id="A0A9Q0NW71"/>
<reference evidence="1" key="2">
    <citation type="journal article" date="2023" name="Int. J. Mol. Sci.">
        <title>De Novo Assembly and Annotation of 11 Diverse Shrub Willow (Salix) Genomes Reveals Novel Gene Organization in Sex-Linked Regions.</title>
        <authorList>
            <person name="Hyden B."/>
            <person name="Feng K."/>
            <person name="Yates T.B."/>
            <person name="Jawdy S."/>
            <person name="Cereghino C."/>
            <person name="Smart L.B."/>
            <person name="Muchero W."/>
        </authorList>
    </citation>
    <scope>NUCLEOTIDE SEQUENCE [LARGE SCALE GENOMIC DNA]</scope>
    <source>
        <tissue evidence="1">Shoot tip</tissue>
    </source>
</reference>
<sequence length="66" mass="7402">MVKKRHGKCKNKLKHSKRGRARLLLLLRMSLKLPTIKGIAHTLGSLYLAGIQTQLVLTSLSMCFVT</sequence>
<comment type="caution">
    <text evidence="1">The sequence shown here is derived from an EMBL/GenBank/DDBJ whole genome shotgun (WGS) entry which is preliminary data.</text>
</comment>
<reference evidence="1" key="1">
    <citation type="submission" date="2022-11" db="EMBL/GenBank/DDBJ databases">
        <authorList>
            <person name="Hyden B.L."/>
            <person name="Feng K."/>
            <person name="Yates T."/>
            <person name="Jawdy S."/>
            <person name="Smart L.B."/>
            <person name="Muchero W."/>
        </authorList>
    </citation>
    <scope>NUCLEOTIDE SEQUENCE</scope>
    <source>
        <tissue evidence="1">Shoot tip</tissue>
    </source>
</reference>
<evidence type="ECO:0000313" key="1">
    <source>
        <dbReference type="EMBL" id="KAJ6677034.1"/>
    </source>
</evidence>